<reference evidence="2 3" key="1">
    <citation type="journal article" date="2021" name="Genome Biol. Evol.">
        <title>Complete Genome Sequencing of a Novel Gloeobacter Species from a Waterfall Cave in Mexico.</title>
        <authorList>
            <person name="Saw J.H."/>
            <person name="Cardona T."/>
            <person name="Montejano G."/>
        </authorList>
    </citation>
    <scope>NUCLEOTIDE SEQUENCE [LARGE SCALE GENOMIC DNA]</scope>
    <source>
        <strain evidence="2">MG652769</strain>
    </source>
</reference>
<accession>A0ABY3PNQ2</accession>
<evidence type="ECO:0000313" key="3">
    <source>
        <dbReference type="Proteomes" id="UP001054846"/>
    </source>
</evidence>
<proteinExistence type="inferred from homology"/>
<name>A0ABY3PNQ2_9CYAN</name>
<dbReference type="RefSeq" id="WP_230842553.1">
    <property type="nucleotide sequence ID" value="NZ_CP063845.1"/>
</dbReference>
<dbReference type="EMBL" id="CP063845">
    <property type="protein sequence ID" value="UFP95330.1"/>
    <property type="molecule type" value="Genomic_DNA"/>
</dbReference>
<evidence type="ECO:0000256" key="1">
    <source>
        <dbReference type="ARBA" id="ARBA00009981"/>
    </source>
</evidence>
<comment type="similarity">
    <text evidence="1">Belongs to the phD/YefM antitoxin family.</text>
</comment>
<dbReference type="InterPro" id="IPR036165">
    <property type="entry name" value="YefM-like_sf"/>
</dbReference>
<protein>
    <submittedName>
        <fullName evidence="2">DUF2281 domain-containing protein</fullName>
    </submittedName>
</protein>
<dbReference type="SUPFAM" id="SSF143120">
    <property type="entry name" value="YefM-like"/>
    <property type="match status" value="1"/>
</dbReference>
<organism evidence="2 3">
    <name type="scientific">Gloeobacter morelensis MG652769</name>
    <dbReference type="NCBI Taxonomy" id="2781736"/>
    <lineage>
        <taxon>Bacteria</taxon>
        <taxon>Bacillati</taxon>
        <taxon>Cyanobacteriota</taxon>
        <taxon>Cyanophyceae</taxon>
        <taxon>Gloeobacterales</taxon>
        <taxon>Gloeobacteraceae</taxon>
        <taxon>Gloeobacter</taxon>
        <taxon>Gloeobacter morelensis</taxon>
    </lineage>
</organism>
<gene>
    <name evidence="2" type="ORF">ISF26_03500</name>
</gene>
<evidence type="ECO:0000313" key="2">
    <source>
        <dbReference type="EMBL" id="UFP95330.1"/>
    </source>
</evidence>
<dbReference type="Gene3D" id="3.40.1620.10">
    <property type="entry name" value="YefM-like domain"/>
    <property type="match status" value="1"/>
</dbReference>
<keyword evidence="3" id="KW-1185">Reference proteome</keyword>
<dbReference type="Proteomes" id="UP001054846">
    <property type="component" value="Chromosome"/>
</dbReference>
<sequence>MYTVQISEALLQLDELLHQAAAGQEVVIVHPDGTAVRLVPVEPKGQPRFGSARELFTMADDFDKPLDDFAAYQ</sequence>